<comment type="caution">
    <text evidence="1">The sequence shown here is derived from an EMBL/GenBank/DDBJ whole genome shotgun (WGS) entry which is preliminary data.</text>
</comment>
<dbReference type="PROSITE" id="PS51257">
    <property type="entry name" value="PROKAR_LIPOPROTEIN"/>
    <property type="match status" value="1"/>
</dbReference>
<proteinExistence type="predicted"/>
<dbReference type="eggNOG" id="ENOG5031KI6">
    <property type="taxonomic scope" value="Bacteria"/>
</dbReference>
<evidence type="ECO:0000313" key="1">
    <source>
        <dbReference type="EMBL" id="KDE98496.1"/>
    </source>
</evidence>
<gene>
    <name evidence="1" type="ORF">Y900_005955</name>
</gene>
<reference evidence="1" key="1">
    <citation type="submission" date="2014-05" db="EMBL/GenBank/DDBJ databases">
        <title>Genome sequence of Mycobacterium aromaticivorans strain JS19b1T (= DSM 45407T).</title>
        <authorList>
            <person name="Kwak Y."/>
            <person name="Park G.-S."/>
            <person name="Li Q.X."/>
            <person name="Lee S.-E."/>
            <person name="Shin J.-H."/>
        </authorList>
    </citation>
    <scope>NUCLEOTIDE SEQUENCE [LARGE SCALE GENOMIC DNA]</scope>
    <source>
        <strain evidence="1">JS19b1</strain>
    </source>
</reference>
<dbReference type="Proteomes" id="UP000022835">
    <property type="component" value="Unassembled WGS sequence"/>
</dbReference>
<sequence length="171" mass="18461">MIVPRKRIPLAVTVMVAAALSGCGIMQSDADRVSNPLTPEQSKAQVMDAAHDIVTTLNINVVEAAFWHASCNDQGDPPFRGQMRIAYPPAASFAVSDTEIAQMVQQLRNSGWTSDPGFHTHGTALSKANVVAVFGPQNVSNPNRDIELFGECRDTTTTKDTKGRVERVTLP</sequence>
<organism evidence="1 2">
    <name type="scientific">Mycolicibacterium aromaticivorans JS19b1 = JCM 16368</name>
    <dbReference type="NCBI Taxonomy" id="1440774"/>
    <lineage>
        <taxon>Bacteria</taxon>
        <taxon>Bacillati</taxon>
        <taxon>Actinomycetota</taxon>
        <taxon>Actinomycetes</taxon>
        <taxon>Mycobacteriales</taxon>
        <taxon>Mycobacteriaceae</taxon>
        <taxon>Mycolicibacterium</taxon>
    </lineage>
</organism>
<keyword evidence="2" id="KW-1185">Reference proteome</keyword>
<dbReference type="STRING" id="1440774.Y900_005955"/>
<dbReference type="EMBL" id="JALN02000001">
    <property type="protein sequence ID" value="KDE98496.1"/>
    <property type="molecule type" value="Genomic_DNA"/>
</dbReference>
<evidence type="ECO:0000313" key="2">
    <source>
        <dbReference type="Proteomes" id="UP000022835"/>
    </source>
</evidence>
<protein>
    <submittedName>
        <fullName evidence="1">LppJ protein</fullName>
    </submittedName>
</protein>
<dbReference type="AlphaFoldDB" id="A0A064CFP5"/>
<name>A0A064CFP5_9MYCO</name>
<accession>A0A064CFP5</accession>